<evidence type="ECO:0000256" key="2">
    <source>
        <dbReference type="PIRSR" id="PIRSR613078-1"/>
    </source>
</evidence>
<dbReference type="SUPFAM" id="SSF53254">
    <property type="entry name" value="Phosphoglycerate mutase-like"/>
    <property type="match status" value="1"/>
</dbReference>
<dbReference type="GO" id="GO:0005829">
    <property type="term" value="C:cytosol"/>
    <property type="evidence" value="ECO:0007669"/>
    <property type="project" value="TreeGrafter"/>
</dbReference>
<gene>
    <name evidence="4" type="ORF">CSX02_10710</name>
</gene>
<reference evidence="4 5" key="1">
    <citation type="submission" date="2017-10" db="EMBL/GenBank/DDBJ databases">
        <title>Resolving the taxonomy of Roseburia spp., Eubacterium rectale and Agathobacter spp. through phylogenomic analysis.</title>
        <authorList>
            <person name="Sheridan P.O."/>
            <person name="Walker A.W."/>
            <person name="Duncan S.H."/>
            <person name="Scott K.P."/>
            <person name="Toole P.W.O."/>
            <person name="Luis P."/>
            <person name="Flint H.J."/>
        </authorList>
    </citation>
    <scope>NUCLEOTIDE SEQUENCE [LARGE SCALE GENOMIC DNA]</scope>
    <source>
        <strain evidence="4 5">JK623</strain>
    </source>
</reference>
<keyword evidence="5" id="KW-1185">Reference proteome</keyword>
<dbReference type="Gene3D" id="3.40.50.1240">
    <property type="entry name" value="Phosphoglycerate mutase-like"/>
    <property type="match status" value="1"/>
</dbReference>
<dbReference type="EMBL" id="PDYG01000100">
    <property type="protein sequence ID" value="PHU36963.1"/>
    <property type="molecule type" value="Genomic_DNA"/>
</dbReference>
<comment type="caution">
    <text evidence="4">The sequence shown here is derived from an EMBL/GenBank/DDBJ whole genome shotgun (WGS) entry which is preliminary data.</text>
</comment>
<dbReference type="Proteomes" id="UP000224563">
    <property type="component" value="Unassembled WGS sequence"/>
</dbReference>
<protein>
    <submittedName>
        <fullName evidence="4">Phosphoglycerate mutase</fullName>
    </submittedName>
</protein>
<proteinExistence type="predicted"/>
<dbReference type="Pfam" id="PF00300">
    <property type="entry name" value="His_Phos_1"/>
    <property type="match status" value="1"/>
</dbReference>
<evidence type="ECO:0000256" key="1">
    <source>
        <dbReference type="ARBA" id="ARBA00022801"/>
    </source>
</evidence>
<evidence type="ECO:0000313" key="4">
    <source>
        <dbReference type="EMBL" id="PHU36963.1"/>
    </source>
</evidence>
<dbReference type="GO" id="GO:0045820">
    <property type="term" value="P:negative regulation of glycolytic process"/>
    <property type="evidence" value="ECO:0007669"/>
    <property type="project" value="TreeGrafter"/>
</dbReference>
<evidence type="ECO:0000256" key="3">
    <source>
        <dbReference type="PIRSR" id="PIRSR613078-2"/>
    </source>
</evidence>
<dbReference type="AlphaFoldDB" id="A0A2G3E1I0"/>
<feature type="binding site" evidence="3">
    <location>
        <position position="56"/>
    </location>
    <ligand>
        <name>substrate</name>
    </ligand>
</feature>
<feature type="binding site" evidence="3">
    <location>
        <begin position="6"/>
        <end position="13"/>
    </location>
    <ligand>
        <name>substrate</name>
    </ligand>
</feature>
<feature type="active site" description="Tele-phosphohistidine intermediate" evidence="2">
    <location>
        <position position="7"/>
    </location>
</feature>
<feature type="active site" description="Proton donor/acceptor" evidence="2">
    <location>
        <position position="80"/>
    </location>
</feature>
<accession>A0A2G3E1I0</accession>
<dbReference type="CDD" id="cd07067">
    <property type="entry name" value="HP_PGM_like"/>
    <property type="match status" value="1"/>
</dbReference>
<reference evidence="4 5" key="2">
    <citation type="submission" date="2017-10" db="EMBL/GenBank/DDBJ databases">
        <authorList>
            <person name="Banno H."/>
            <person name="Chua N.-H."/>
        </authorList>
    </citation>
    <scope>NUCLEOTIDE SEQUENCE [LARGE SCALE GENOMIC DNA]</scope>
    <source>
        <strain evidence="4 5">JK623</strain>
    </source>
</reference>
<evidence type="ECO:0000313" key="5">
    <source>
        <dbReference type="Proteomes" id="UP000224563"/>
    </source>
</evidence>
<dbReference type="RefSeq" id="WP_099386672.1">
    <property type="nucleotide sequence ID" value="NZ_JANSWH010000097.1"/>
</dbReference>
<dbReference type="GO" id="GO:0004331">
    <property type="term" value="F:fructose-2,6-bisphosphate 2-phosphatase activity"/>
    <property type="evidence" value="ECO:0007669"/>
    <property type="project" value="TreeGrafter"/>
</dbReference>
<dbReference type="PANTHER" id="PTHR46517:SF1">
    <property type="entry name" value="FRUCTOSE-2,6-BISPHOSPHATASE TIGAR"/>
    <property type="match status" value="1"/>
</dbReference>
<keyword evidence="1" id="KW-0378">Hydrolase</keyword>
<dbReference type="GO" id="GO:0043456">
    <property type="term" value="P:regulation of pentose-phosphate shunt"/>
    <property type="evidence" value="ECO:0007669"/>
    <property type="project" value="TreeGrafter"/>
</dbReference>
<dbReference type="InterPro" id="IPR051695">
    <property type="entry name" value="Phosphoglycerate_Mutase"/>
</dbReference>
<dbReference type="PANTHER" id="PTHR46517">
    <property type="entry name" value="FRUCTOSE-2,6-BISPHOSPHATASE TIGAR"/>
    <property type="match status" value="1"/>
</dbReference>
<dbReference type="InterPro" id="IPR029033">
    <property type="entry name" value="His_PPase_superfam"/>
</dbReference>
<dbReference type="PIRSF" id="PIRSF000709">
    <property type="entry name" value="6PFK_2-Ptase"/>
    <property type="match status" value="1"/>
</dbReference>
<sequence>MLYIMRHGKTDWNAAYKIQGRTDIPLNDEGIAMAQKAQAQVDRISFDCCYASPLSRAYTTAQIVLQNQNCPIIKDERLCEMSFGICEGDTRILEHPDHPLYRLFRDPKHYLPVEGAESFAQLHDRCQSFLDTVILPQLGKDKNILIVAHGALNCQILGILRNTPLEHFWDNMTANCEMVLAK</sequence>
<dbReference type="SMART" id="SM00855">
    <property type="entry name" value="PGAM"/>
    <property type="match status" value="1"/>
</dbReference>
<name>A0A2G3E1I0_9FIRM</name>
<dbReference type="InterPro" id="IPR013078">
    <property type="entry name" value="His_Pase_superF_clade-1"/>
</dbReference>
<organism evidence="4 5">
    <name type="scientific">Agathobacter ruminis</name>
    <dbReference type="NCBI Taxonomy" id="1712665"/>
    <lineage>
        <taxon>Bacteria</taxon>
        <taxon>Bacillati</taxon>
        <taxon>Bacillota</taxon>
        <taxon>Clostridia</taxon>
        <taxon>Lachnospirales</taxon>
        <taxon>Lachnospiraceae</taxon>
        <taxon>Agathobacter</taxon>
    </lineage>
</organism>